<organism evidence="9">
    <name type="scientific">Eubacterium limosum</name>
    <dbReference type="NCBI Taxonomy" id="1736"/>
    <lineage>
        <taxon>Bacteria</taxon>
        <taxon>Bacillati</taxon>
        <taxon>Bacillota</taxon>
        <taxon>Clostridia</taxon>
        <taxon>Eubacteriales</taxon>
        <taxon>Eubacteriaceae</taxon>
        <taxon>Eubacterium</taxon>
    </lineage>
</organism>
<sequence length="419" mass="48582">MKYDKVKTGGRTYFRYRHWDSVLKKHDVTLYGKTLAELQTKFDQYQAKKIAGIQETSDTFAQYCKNWLYNIHLRDKKPGTAERYDSTYRNYIENSYVGKIKLKDLNSDHLQQWYNDLFDEKEAEGKKAENAVKNLHKVVSPCLRHAYKTGRILRNYAELIIMPKAQKTASHSGEKTSRVHPLTLDEQMAFVEEIKGHPLEALFNTALDTGMRMGELFALTWQDIDFEKSEIHINKTYGFTKDLKLGKYVGMVTAPKSEKSVRDIPLPERTREILLKQKTDEKEKLLRLGMVLDDNSLVFSTVVGGYFDGNNVLHRLKTIYKKLGIENKTFHDLRHTYATRLFELGEEPRTVQELLGHSDVNITLGTYIHVLEKTKKKTAAKIDDLYKKEPATQTQAQEPLTPKILPFGHFLDKRSKVQK</sequence>
<dbReference type="Pfam" id="PF14659">
    <property type="entry name" value="Phage_int_SAM_3"/>
    <property type="match status" value="1"/>
</dbReference>
<keyword evidence="5" id="KW-0233">DNA recombination</keyword>
<dbReference type="InterPro" id="IPR044068">
    <property type="entry name" value="CB"/>
</dbReference>
<evidence type="ECO:0000256" key="5">
    <source>
        <dbReference type="ARBA" id="ARBA00023172"/>
    </source>
</evidence>
<dbReference type="InterPro" id="IPR010998">
    <property type="entry name" value="Integrase_recombinase_N"/>
</dbReference>
<evidence type="ECO:0000256" key="2">
    <source>
        <dbReference type="ARBA" id="ARBA00008857"/>
    </source>
</evidence>
<dbReference type="InterPro" id="IPR004107">
    <property type="entry name" value="Integrase_SAM-like_N"/>
</dbReference>
<dbReference type="InterPro" id="IPR011010">
    <property type="entry name" value="DNA_brk_join_enz"/>
</dbReference>
<dbReference type="InterPro" id="IPR013762">
    <property type="entry name" value="Integrase-like_cat_sf"/>
</dbReference>
<dbReference type="PROSITE" id="PS51900">
    <property type="entry name" value="CB"/>
    <property type="match status" value="1"/>
</dbReference>
<evidence type="ECO:0000313" key="9">
    <source>
        <dbReference type="EMBL" id="VYT78752.1"/>
    </source>
</evidence>
<dbReference type="SUPFAM" id="SSF56349">
    <property type="entry name" value="DNA breaking-rejoining enzymes"/>
    <property type="match status" value="1"/>
</dbReference>
<feature type="domain" description="Tyr recombinase" evidence="7">
    <location>
        <begin position="177"/>
        <end position="380"/>
    </location>
</feature>
<dbReference type="GO" id="GO:0006310">
    <property type="term" value="P:DNA recombination"/>
    <property type="evidence" value="ECO:0007669"/>
    <property type="project" value="UniProtKB-KW"/>
</dbReference>
<protein>
    <submittedName>
        <fullName evidence="9">Transposase from transposon Tn916</fullName>
    </submittedName>
</protein>
<gene>
    <name evidence="9" type="primary">Int-Tn_3</name>
    <name evidence="9" type="ORF">ELLFYP34_01919</name>
</gene>
<comment type="function">
    <text evidence="1">Site-specific tyrosine recombinase, which acts by catalyzing the cutting and rejoining of the recombining DNA molecules.</text>
</comment>
<dbReference type="AlphaFoldDB" id="A0A6N2ZPB9"/>
<comment type="similarity">
    <text evidence="2">Belongs to the 'phage' integrase family.</text>
</comment>
<name>A0A6N2ZPB9_EUBLI</name>
<feature type="domain" description="Core-binding (CB)" evidence="8">
    <location>
        <begin position="58"/>
        <end position="147"/>
    </location>
</feature>
<evidence type="ECO:0000256" key="4">
    <source>
        <dbReference type="ARBA" id="ARBA00023125"/>
    </source>
</evidence>
<dbReference type="PROSITE" id="PS51898">
    <property type="entry name" value="TYR_RECOMBINASE"/>
    <property type="match status" value="1"/>
</dbReference>
<dbReference type="GO" id="GO:0003677">
    <property type="term" value="F:DNA binding"/>
    <property type="evidence" value="ECO:0007669"/>
    <property type="project" value="UniProtKB-UniRule"/>
</dbReference>
<evidence type="ECO:0000259" key="7">
    <source>
        <dbReference type="PROSITE" id="PS51898"/>
    </source>
</evidence>
<dbReference type="EMBL" id="CACRTR010000003">
    <property type="protein sequence ID" value="VYT78752.1"/>
    <property type="molecule type" value="Genomic_DNA"/>
</dbReference>
<dbReference type="PANTHER" id="PTHR30349">
    <property type="entry name" value="PHAGE INTEGRASE-RELATED"/>
    <property type="match status" value="1"/>
</dbReference>
<dbReference type="InterPro" id="IPR002104">
    <property type="entry name" value="Integrase_catalytic"/>
</dbReference>
<dbReference type="Gene3D" id="1.10.443.10">
    <property type="entry name" value="Intergrase catalytic core"/>
    <property type="match status" value="1"/>
</dbReference>
<evidence type="ECO:0000256" key="3">
    <source>
        <dbReference type="ARBA" id="ARBA00022908"/>
    </source>
</evidence>
<dbReference type="Pfam" id="PF00589">
    <property type="entry name" value="Phage_integrase"/>
    <property type="match status" value="1"/>
</dbReference>
<reference evidence="9" key="1">
    <citation type="submission" date="2019-11" db="EMBL/GenBank/DDBJ databases">
        <authorList>
            <person name="Feng L."/>
        </authorList>
    </citation>
    <scope>NUCLEOTIDE SEQUENCE</scope>
    <source>
        <strain evidence="9">ElimosumLFYP34</strain>
    </source>
</reference>
<dbReference type="GO" id="GO:0015074">
    <property type="term" value="P:DNA integration"/>
    <property type="evidence" value="ECO:0007669"/>
    <property type="project" value="UniProtKB-KW"/>
</dbReference>
<accession>A0A6N2ZPB9</accession>
<keyword evidence="3" id="KW-0229">DNA integration</keyword>
<proteinExistence type="inferred from homology"/>
<evidence type="ECO:0000259" key="8">
    <source>
        <dbReference type="PROSITE" id="PS51900"/>
    </source>
</evidence>
<dbReference type="InterPro" id="IPR050090">
    <property type="entry name" value="Tyrosine_recombinase_XerCD"/>
</dbReference>
<evidence type="ECO:0000256" key="6">
    <source>
        <dbReference type="PROSITE-ProRule" id="PRU01248"/>
    </source>
</evidence>
<dbReference type="CDD" id="cd01189">
    <property type="entry name" value="INT_ICEBs1_C_like"/>
    <property type="match status" value="1"/>
</dbReference>
<dbReference type="PANTHER" id="PTHR30349:SF64">
    <property type="entry name" value="PROPHAGE INTEGRASE INTD-RELATED"/>
    <property type="match status" value="1"/>
</dbReference>
<evidence type="ECO:0000256" key="1">
    <source>
        <dbReference type="ARBA" id="ARBA00003283"/>
    </source>
</evidence>
<keyword evidence="4 6" id="KW-0238">DNA-binding</keyword>
<dbReference type="Gene3D" id="1.10.150.130">
    <property type="match status" value="1"/>
</dbReference>